<dbReference type="OrthoDB" id="47007at2759"/>
<dbReference type="InterPro" id="IPR036291">
    <property type="entry name" value="NAD(P)-bd_dom_sf"/>
</dbReference>
<dbReference type="AlphaFoldDB" id="A0A7R9MUJ2"/>
<dbReference type="EMBL" id="OC972398">
    <property type="protein sequence ID" value="CAD7667631.1"/>
    <property type="molecule type" value="Genomic_DNA"/>
</dbReference>
<dbReference type="PANTHER" id="PTHR43975">
    <property type="entry name" value="ZGC:101858"/>
    <property type="match status" value="1"/>
</dbReference>
<organism evidence="1">
    <name type="scientific">Oppiella nova</name>
    <dbReference type="NCBI Taxonomy" id="334625"/>
    <lineage>
        <taxon>Eukaryota</taxon>
        <taxon>Metazoa</taxon>
        <taxon>Ecdysozoa</taxon>
        <taxon>Arthropoda</taxon>
        <taxon>Chelicerata</taxon>
        <taxon>Arachnida</taxon>
        <taxon>Acari</taxon>
        <taxon>Acariformes</taxon>
        <taxon>Sarcoptiformes</taxon>
        <taxon>Oribatida</taxon>
        <taxon>Brachypylina</taxon>
        <taxon>Oppioidea</taxon>
        <taxon>Oppiidae</taxon>
        <taxon>Oppiella</taxon>
    </lineage>
</organism>
<dbReference type="Gene3D" id="3.40.50.720">
    <property type="entry name" value="NAD(P)-binding Rossmann-like Domain"/>
    <property type="match status" value="1"/>
</dbReference>
<evidence type="ECO:0000313" key="1">
    <source>
        <dbReference type="EMBL" id="CAD7667631.1"/>
    </source>
</evidence>
<sequence>MNTNLRSCYQICLRAYPLLEKSKGVIVNNSSICSLKPAGLDMLTRSLAVLWGPKGIRVNAVNPGQIQTPIWENATGLSKEERDVLWKAVCKKTPVGR</sequence>
<name>A0A7R9MUJ2_9ACAR</name>
<dbReference type="InterPro" id="IPR002347">
    <property type="entry name" value="SDR_fam"/>
</dbReference>
<gene>
    <name evidence="1" type="ORF">ONB1V03_LOCUS23255</name>
</gene>
<keyword evidence="2" id="KW-1185">Reference proteome</keyword>
<proteinExistence type="predicted"/>
<dbReference type="Pfam" id="PF13561">
    <property type="entry name" value="adh_short_C2"/>
    <property type="match status" value="1"/>
</dbReference>
<dbReference type="Proteomes" id="UP000728032">
    <property type="component" value="Unassembled WGS sequence"/>
</dbReference>
<dbReference type="SUPFAM" id="SSF51735">
    <property type="entry name" value="NAD(P)-binding Rossmann-fold domains"/>
    <property type="match status" value="1"/>
</dbReference>
<accession>A0A7R9MUJ2</accession>
<dbReference type="PANTHER" id="PTHR43975:SF2">
    <property type="entry name" value="EG:BACR7A4.14 PROTEIN-RELATED"/>
    <property type="match status" value="1"/>
</dbReference>
<protein>
    <submittedName>
        <fullName evidence="1">Uncharacterized protein</fullName>
    </submittedName>
</protein>
<feature type="non-terminal residue" evidence="1">
    <location>
        <position position="97"/>
    </location>
</feature>
<reference evidence="1" key="1">
    <citation type="submission" date="2020-11" db="EMBL/GenBank/DDBJ databases">
        <authorList>
            <person name="Tran Van P."/>
        </authorList>
    </citation>
    <scope>NUCLEOTIDE SEQUENCE</scope>
</reference>
<dbReference type="EMBL" id="CAJPVJ010057573">
    <property type="protein sequence ID" value="CAG2183835.1"/>
    <property type="molecule type" value="Genomic_DNA"/>
</dbReference>
<evidence type="ECO:0000313" key="2">
    <source>
        <dbReference type="Proteomes" id="UP000728032"/>
    </source>
</evidence>